<name>A0A445MZT4_9BACT</name>
<gene>
    <name evidence="1" type="ORF">PITCH_A400021</name>
</gene>
<dbReference type="EMBL" id="OJIN01000182">
    <property type="protein sequence ID" value="SPD74986.1"/>
    <property type="molecule type" value="Genomic_DNA"/>
</dbReference>
<reference evidence="1" key="1">
    <citation type="submission" date="2018-01" db="EMBL/GenBank/DDBJ databases">
        <authorList>
            <person name="Regsiter A."/>
            <person name="William W."/>
        </authorList>
    </citation>
    <scope>NUCLEOTIDE SEQUENCE</scope>
    <source>
        <strain evidence="1">TRIP AH-1</strain>
    </source>
</reference>
<protein>
    <submittedName>
        <fullName evidence="1">Uncharacterized protein</fullName>
    </submittedName>
</protein>
<evidence type="ECO:0000313" key="1">
    <source>
        <dbReference type="EMBL" id="SPD74986.1"/>
    </source>
</evidence>
<dbReference type="AlphaFoldDB" id="A0A445MZT4"/>
<organism evidence="1">
    <name type="scientific">uncultured Desulfobacterium sp</name>
    <dbReference type="NCBI Taxonomy" id="201089"/>
    <lineage>
        <taxon>Bacteria</taxon>
        <taxon>Pseudomonadati</taxon>
        <taxon>Thermodesulfobacteriota</taxon>
        <taxon>Desulfobacteria</taxon>
        <taxon>Desulfobacterales</taxon>
        <taxon>Desulfobacteriaceae</taxon>
        <taxon>Desulfobacterium</taxon>
        <taxon>environmental samples</taxon>
    </lineage>
</organism>
<proteinExistence type="predicted"/>
<accession>A0A445MZT4</accession>
<sequence length="95" mass="11054">MMESKLSIDLILAKRAVWDMALEPEDFLKIVRGELSVDWPSRPFCVARLLESASWYDVVRILSPQEICSMWPEAKHFVRSKSIKLGMEYACRVLH</sequence>